<dbReference type="AlphaFoldDB" id="A0A0A9AHI3"/>
<reference evidence="2" key="2">
    <citation type="journal article" date="2015" name="Data Brief">
        <title>Shoot transcriptome of the giant reed, Arundo donax.</title>
        <authorList>
            <person name="Barrero R.A."/>
            <person name="Guerrero F.D."/>
            <person name="Moolhuijzen P."/>
            <person name="Goolsby J.A."/>
            <person name="Tidwell J."/>
            <person name="Bellgard S.E."/>
            <person name="Bellgard M.I."/>
        </authorList>
    </citation>
    <scope>NUCLEOTIDE SEQUENCE</scope>
    <source>
        <tissue evidence="2">Shoot tissue taken approximately 20 cm above the soil surface</tissue>
    </source>
</reference>
<keyword evidence="1" id="KW-1133">Transmembrane helix</keyword>
<accession>A0A0A9AHI3</accession>
<name>A0A0A9AHI3_ARUDO</name>
<keyword evidence="1" id="KW-0812">Transmembrane</keyword>
<sequence length="36" mass="4140">MTANLSLKKQGSLSLKYPVWSFLVWLVPQIGGYWLD</sequence>
<proteinExistence type="predicted"/>
<dbReference type="EMBL" id="GBRH01248547">
    <property type="protein sequence ID" value="JAD49348.1"/>
    <property type="molecule type" value="Transcribed_RNA"/>
</dbReference>
<organism evidence="2">
    <name type="scientific">Arundo donax</name>
    <name type="common">Giant reed</name>
    <name type="synonym">Donax arundinaceus</name>
    <dbReference type="NCBI Taxonomy" id="35708"/>
    <lineage>
        <taxon>Eukaryota</taxon>
        <taxon>Viridiplantae</taxon>
        <taxon>Streptophyta</taxon>
        <taxon>Embryophyta</taxon>
        <taxon>Tracheophyta</taxon>
        <taxon>Spermatophyta</taxon>
        <taxon>Magnoliopsida</taxon>
        <taxon>Liliopsida</taxon>
        <taxon>Poales</taxon>
        <taxon>Poaceae</taxon>
        <taxon>PACMAD clade</taxon>
        <taxon>Arundinoideae</taxon>
        <taxon>Arundineae</taxon>
        <taxon>Arundo</taxon>
    </lineage>
</organism>
<reference evidence="2" key="1">
    <citation type="submission" date="2014-09" db="EMBL/GenBank/DDBJ databases">
        <authorList>
            <person name="Magalhaes I.L.F."/>
            <person name="Oliveira U."/>
            <person name="Santos F.R."/>
            <person name="Vidigal T.H.D.A."/>
            <person name="Brescovit A.D."/>
            <person name="Santos A.J."/>
        </authorList>
    </citation>
    <scope>NUCLEOTIDE SEQUENCE</scope>
    <source>
        <tissue evidence="2">Shoot tissue taken approximately 20 cm above the soil surface</tissue>
    </source>
</reference>
<feature type="transmembrane region" description="Helical" evidence="1">
    <location>
        <begin position="17"/>
        <end position="35"/>
    </location>
</feature>
<keyword evidence="1" id="KW-0472">Membrane</keyword>
<protein>
    <submittedName>
        <fullName evidence="2">Uncharacterized protein</fullName>
    </submittedName>
</protein>
<evidence type="ECO:0000256" key="1">
    <source>
        <dbReference type="SAM" id="Phobius"/>
    </source>
</evidence>
<evidence type="ECO:0000313" key="2">
    <source>
        <dbReference type="EMBL" id="JAD49348.1"/>
    </source>
</evidence>